<dbReference type="RefSeq" id="WP_267448863.1">
    <property type="nucleotide sequence ID" value="NZ_JANDBG010000009.1"/>
</dbReference>
<name>A0AAW5WBT1_9ENTR</name>
<dbReference type="EMBL" id="JANDBG010000009">
    <property type="protein sequence ID" value="MCX9002446.1"/>
    <property type="molecule type" value="Genomic_DNA"/>
</dbReference>
<comment type="caution">
    <text evidence="4">The sequence shown here is derived from an EMBL/GenBank/DDBJ whole genome shotgun (WGS) entry which is preliminary data.</text>
</comment>
<dbReference type="Gene3D" id="2.120.10.30">
    <property type="entry name" value="TolB, C-terminal domain"/>
    <property type="match status" value="1"/>
</dbReference>
<evidence type="ECO:0000313" key="4">
    <source>
        <dbReference type="EMBL" id="MCX9002446.1"/>
    </source>
</evidence>
<evidence type="ECO:0000256" key="1">
    <source>
        <dbReference type="ARBA" id="ARBA00004613"/>
    </source>
</evidence>
<feature type="chain" id="PRO_5043879648" evidence="3">
    <location>
        <begin position="24"/>
        <end position="364"/>
    </location>
</feature>
<comment type="subcellular location">
    <subcellularLocation>
        <location evidence="1">Secreted</location>
    </subcellularLocation>
</comment>
<dbReference type="Pfam" id="PF03022">
    <property type="entry name" value="MRJP"/>
    <property type="match status" value="1"/>
</dbReference>
<dbReference type="PANTHER" id="PTHR10009:SF18">
    <property type="entry name" value="PROTEIN YELLOW-LIKE PROTEIN"/>
    <property type="match status" value="1"/>
</dbReference>
<dbReference type="InterPro" id="IPR017996">
    <property type="entry name" value="MRJP/yellow-related"/>
</dbReference>
<dbReference type="AlphaFoldDB" id="A0AAW5WBT1"/>
<evidence type="ECO:0000256" key="2">
    <source>
        <dbReference type="ARBA" id="ARBA00022525"/>
    </source>
</evidence>
<keyword evidence="3" id="KW-0732">Signal</keyword>
<sequence>MNKKTLIASLLSVLIFNSTTAFAETQFKKGDLEVVAALNIRPGNVTVSDDGRVFATVHPLDRPSRWRLIEITGKETWKAWPDDSWQKNEGQSLSHQIDTPLGITRDAQNRLWLVDMGLNSGKTRIISFDIKSGKHLMTIELDDTIAPRGSFIQDLVVDARSGWIYLADISNPGLITVNIASKKASRFSGHPALQSEKSAVMHIDGQDTLFNGKPASVGVNPITLSADGKTLFFGAMNGTTWYEIDTEYLQKADDKAIAQHIRTAGTKPVSDGAAISAQGRHYFTNLNNNGVDMMDSKGKLIPLVRSALLDWPDSVQFGDQHWLYISANQLHRSAAFTGAGDKGEPPYRILRVWTDDTQPFTSSQ</sequence>
<protein>
    <submittedName>
        <fullName evidence="4">Major royal jelly family protein</fullName>
    </submittedName>
</protein>
<dbReference type="Proteomes" id="UP001207430">
    <property type="component" value="Unassembled WGS sequence"/>
</dbReference>
<accession>A0AAW5WBT1</accession>
<keyword evidence="2" id="KW-0964">Secreted</keyword>
<dbReference type="GO" id="GO:0005576">
    <property type="term" value="C:extracellular region"/>
    <property type="evidence" value="ECO:0007669"/>
    <property type="project" value="UniProtKB-SubCell"/>
</dbReference>
<evidence type="ECO:0000313" key="5">
    <source>
        <dbReference type="Proteomes" id="UP001207430"/>
    </source>
</evidence>
<reference evidence="4" key="1">
    <citation type="submission" date="2022-07" db="EMBL/GenBank/DDBJ databases">
        <title>Genome Sequence of Citrobacter portucalensis from Edible Snails.</title>
        <authorList>
            <person name="Okafor A.C."/>
            <person name="Ogbo F.C."/>
            <person name="Ruppitsch W."/>
            <person name="Allerberger F."/>
        </authorList>
    </citation>
    <scope>NUCLEOTIDE SEQUENCE</scope>
    <source>
        <strain evidence="4">Igbk 7</strain>
    </source>
</reference>
<dbReference type="InterPro" id="IPR011042">
    <property type="entry name" value="6-blade_b-propeller_TolB-like"/>
</dbReference>
<dbReference type="SUPFAM" id="SSF63829">
    <property type="entry name" value="Calcium-dependent phosphotriesterase"/>
    <property type="match status" value="1"/>
</dbReference>
<gene>
    <name evidence="4" type="ORF">NLN86_12385</name>
</gene>
<proteinExistence type="predicted"/>
<organism evidence="4 5">
    <name type="scientific">Citrobacter portucalensis</name>
    <dbReference type="NCBI Taxonomy" id="1639133"/>
    <lineage>
        <taxon>Bacteria</taxon>
        <taxon>Pseudomonadati</taxon>
        <taxon>Pseudomonadota</taxon>
        <taxon>Gammaproteobacteria</taxon>
        <taxon>Enterobacterales</taxon>
        <taxon>Enterobacteriaceae</taxon>
        <taxon>Citrobacter</taxon>
        <taxon>Citrobacter freundii complex</taxon>
    </lineage>
</organism>
<dbReference type="PANTHER" id="PTHR10009">
    <property type="entry name" value="PROTEIN YELLOW-RELATED"/>
    <property type="match status" value="1"/>
</dbReference>
<evidence type="ECO:0000256" key="3">
    <source>
        <dbReference type="SAM" id="SignalP"/>
    </source>
</evidence>
<feature type="signal peptide" evidence="3">
    <location>
        <begin position="1"/>
        <end position="23"/>
    </location>
</feature>